<reference evidence="3" key="1">
    <citation type="submission" date="2014-09" db="EMBL/GenBank/DDBJ databases">
        <authorList>
            <person name="Sharma Rahul"/>
            <person name="Thines Marco"/>
        </authorList>
    </citation>
    <scope>NUCLEOTIDE SEQUENCE [LARGE SCALE GENOMIC DNA]</scope>
</reference>
<evidence type="ECO:0000259" key="1">
    <source>
        <dbReference type="Pfam" id="PF07727"/>
    </source>
</evidence>
<protein>
    <submittedName>
        <fullName evidence="2">Gag-pol polyprotein</fullName>
    </submittedName>
</protein>
<dbReference type="EMBL" id="CCYD01000645">
    <property type="protein sequence ID" value="CEG42621.1"/>
    <property type="molecule type" value="Genomic_DNA"/>
</dbReference>
<evidence type="ECO:0000313" key="2">
    <source>
        <dbReference type="EMBL" id="CEG42621.1"/>
    </source>
</evidence>
<dbReference type="InterPro" id="IPR013103">
    <property type="entry name" value="RVT_2"/>
</dbReference>
<dbReference type="Proteomes" id="UP000054928">
    <property type="component" value="Unassembled WGS sequence"/>
</dbReference>
<feature type="domain" description="Reverse transcriptase Ty1/copia-type" evidence="1">
    <location>
        <begin position="59"/>
        <end position="259"/>
    </location>
</feature>
<evidence type="ECO:0000313" key="3">
    <source>
        <dbReference type="Proteomes" id="UP000054928"/>
    </source>
</evidence>
<dbReference type="GeneID" id="36407937"/>
<dbReference type="RefSeq" id="XP_024578990.1">
    <property type="nucleotide sequence ID" value="XM_024728521.1"/>
</dbReference>
<name>A0A0P1AME1_PLAHL</name>
<sequence>MYSSNRFNWTTTKLYSPHYLVWLLKQLTRVSQFTEKFYAHRIADSGSKRWKQRSLRSHRTWRLVQLPAGKKPIGRHWLFKIKRNADETVNRYKAWLVAQGFAQRPGVDYHETFVPVARLGTIRCKLAVAAQIDYEIQQFDVDTAFLYGRMAEEVYMGQTFGYEDVSKPGMLRLLPHALYGTEQAARAWYEASCSHFIKRGFESLKADPCVFFKTASRVEICAVVDYADNLIDIVLKLDDITLVRDELKEQFGIKEFGELRC</sequence>
<dbReference type="OrthoDB" id="96667at2759"/>
<dbReference type="STRING" id="4781.A0A0P1AME1"/>
<proteinExistence type="predicted"/>
<accession>A0A0P1AME1</accession>
<organism evidence="2 3">
    <name type="scientific">Plasmopara halstedii</name>
    <name type="common">Downy mildew of sunflower</name>
    <dbReference type="NCBI Taxonomy" id="4781"/>
    <lineage>
        <taxon>Eukaryota</taxon>
        <taxon>Sar</taxon>
        <taxon>Stramenopiles</taxon>
        <taxon>Oomycota</taxon>
        <taxon>Peronosporomycetes</taxon>
        <taxon>Peronosporales</taxon>
        <taxon>Peronosporaceae</taxon>
        <taxon>Plasmopara</taxon>
    </lineage>
</organism>
<keyword evidence="3" id="KW-1185">Reference proteome</keyword>
<dbReference type="Pfam" id="PF07727">
    <property type="entry name" value="RVT_2"/>
    <property type="match status" value="1"/>
</dbReference>
<dbReference type="AlphaFoldDB" id="A0A0P1AME1"/>
<dbReference type="OMA" id="YEASCSH"/>